<dbReference type="SMART" id="SM01019">
    <property type="entry name" value="B3"/>
    <property type="match status" value="2"/>
</dbReference>
<dbReference type="PANTHER" id="PTHR31920">
    <property type="entry name" value="B3 DOMAIN-CONTAINING"/>
    <property type="match status" value="1"/>
</dbReference>
<keyword evidence="2" id="KW-0805">Transcription regulation</keyword>
<comment type="caution">
    <text evidence="7">The sequence shown here is derived from an EMBL/GenBank/DDBJ whole genome shotgun (WGS) entry which is preliminary data.</text>
</comment>
<reference evidence="7 8" key="1">
    <citation type="journal article" date="2023" name="G3 (Bethesda)">
        <title>A haplotype-resolved chromosome-scale genome for Quercus rubra L. provides insights into the genetics of adaptive traits for red oak species.</title>
        <authorList>
            <person name="Kapoor B."/>
            <person name="Jenkins J."/>
            <person name="Schmutz J."/>
            <person name="Zhebentyayeva T."/>
            <person name="Kuelheim C."/>
            <person name="Coggeshall M."/>
            <person name="Heim C."/>
            <person name="Lasky J.R."/>
            <person name="Leites L."/>
            <person name="Islam-Faridi N."/>
            <person name="Romero-Severson J."/>
            <person name="DeLeo V.L."/>
            <person name="Lucas S.M."/>
            <person name="Lazic D."/>
            <person name="Gailing O."/>
            <person name="Carlson J."/>
            <person name="Staton M."/>
        </authorList>
    </citation>
    <scope>NUCLEOTIDE SEQUENCE [LARGE SCALE GENOMIC DNA]</scope>
    <source>
        <strain evidence="7">Pseudo-F2</strain>
    </source>
</reference>
<dbReference type="GO" id="GO:0003677">
    <property type="term" value="F:DNA binding"/>
    <property type="evidence" value="ECO:0007669"/>
    <property type="project" value="UniProtKB-KW"/>
</dbReference>
<keyword evidence="8" id="KW-1185">Reference proteome</keyword>
<dbReference type="EMBL" id="JAXUIC010000009">
    <property type="protein sequence ID" value="KAK4572391.1"/>
    <property type="molecule type" value="Genomic_DNA"/>
</dbReference>
<comment type="subcellular location">
    <subcellularLocation>
        <location evidence="1">Nucleus</location>
    </subcellularLocation>
</comment>
<evidence type="ECO:0000313" key="7">
    <source>
        <dbReference type="EMBL" id="KAK4572391.1"/>
    </source>
</evidence>
<keyword evidence="3" id="KW-0238">DNA-binding</keyword>
<accession>A0AAN7EIA2</accession>
<dbReference type="PROSITE" id="PS50863">
    <property type="entry name" value="B3"/>
    <property type="match status" value="2"/>
</dbReference>
<dbReference type="Proteomes" id="UP001324115">
    <property type="component" value="Unassembled WGS sequence"/>
</dbReference>
<sequence length="292" mass="33540">MMVAKSKAPRTRMVPNWNYDHHQQPSSSMNARTVPSHFFKIILPSTMQQMKLSIPPKFVIDFGDEISTLATLTVSCSGTWKVGLLKAEKNIWFCDGLEDFFEHHSISAGHLLVFKYEGHSNFHVIIFDKTATEIKYPSSKNIILEELEDTVVLDDSNMSRHDMQPSDTSSKERERAIQAAKLSMPKSRSFMTVLQPYNIRFQYVYVPKGFANKHVAWNQFVNLQTCGEKQWRVRCYCHTSTSSAMRLGMGWAAFSRDNYLEEGDVCVFEMIKASPTVLMRVSIFRAHDYVVN</sequence>
<evidence type="ECO:0000256" key="4">
    <source>
        <dbReference type="ARBA" id="ARBA00023163"/>
    </source>
</evidence>
<evidence type="ECO:0000256" key="5">
    <source>
        <dbReference type="ARBA" id="ARBA00023242"/>
    </source>
</evidence>
<keyword evidence="4" id="KW-0804">Transcription</keyword>
<proteinExistence type="predicted"/>
<evidence type="ECO:0000256" key="1">
    <source>
        <dbReference type="ARBA" id="ARBA00004123"/>
    </source>
</evidence>
<dbReference type="AlphaFoldDB" id="A0AAN7EIA2"/>
<organism evidence="7 8">
    <name type="scientific">Quercus rubra</name>
    <name type="common">Northern red oak</name>
    <name type="synonym">Quercus borealis</name>
    <dbReference type="NCBI Taxonomy" id="3512"/>
    <lineage>
        <taxon>Eukaryota</taxon>
        <taxon>Viridiplantae</taxon>
        <taxon>Streptophyta</taxon>
        <taxon>Embryophyta</taxon>
        <taxon>Tracheophyta</taxon>
        <taxon>Spermatophyta</taxon>
        <taxon>Magnoliopsida</taxon>
        <taxon>eudicotyledons</taxon>
        <taxon>Gunneridae</taxon>
        <taxon>Pentapetalae</taxon>
        <taxon>rosids</taxon>
        <taxon>fabids</taxon>
        <taxon>Fagales</taxon>
        <taxon>Fagaceae</taxon>
        <taxon>Quercus</taxon>
    </lineage>
</organism>
<name>A0AAN7EIA2_QUERU</name>
<dbReference type="CDD" id="cd10017">
    <property type="entry name" value="B3_DNA"/>
    <property type="match status" value="2"/>
</dbReference>
<protein>
    <recommendedName>
        <fullName evidence="6">TF-B3 domain-containing protein</fullName>
    </recommendedName>
</protein>
<gene>
    <name evidence="7" type="ORF">RGQ29_030719</name>
</gene>
<keyword evidence="5" id="KW-0539">Nucleus</keyword>
<feature type="domain" description="TF-B3" evidence="6">
    <location>
        <begin position="37"/>
        <end position="130"/>
    </location>
</feature>
<dbReference type="InterPro" id="IPR050655">
    <property type="entry name" value="Plant_B3_domain"/>
</dbReference>
<dbReference type="InterPro" id="IPR003340">
    <property type="entry name" value="B3_DNA-bd"/>
</dbReference>
<evidence type="ECO:0000256" key="2">
    <source>
        <dbReference type="ARBA" id="ARBA00023015"/>
    </source>
</evidence>
<dbReference type="Pfam" id="PF02362">
    <property type="entry name" value="B3"/>
    <property type="match status" value="2"/>
</dbReference>
<dbReference type="InterPro" id="IPR015300">
    <property type="entry name" value="DNA-bd_pseudobarrel_sf"/>
</dbReference>
<dbReference type="SUPFAM" id="SSF101936">
    <property type="entry name" value="DNA-binding pseudobarrel domain"/>
    <property type="match status" value="2"/>
</dbReference>
<evidence type="ECO:0000259" key="6">
    <source>
        <dbReference type="PROSITE" id="PS50863"/>
    </source>
</evidence>
<dbReference type="PANTHER" id="PTHR31920:SF147">
    <property type="entry name" value="TF-B3 DOMAIN-CONTAINING PROTEIN"/>
    <property type="match status" value="1"/>
</dbReference>
<dbReference type="GO" id="GO:0005634">
    <property type="term" value="C:nucleus"/>
    <property type="evidence" value="ECO:0007669"/>
    <property type="project" value="UniProtKB-SubCell"/>
</dbReference>
<evidence type="ECO:0000256" key="3">
    <source>
        <dbReference type="ARBA" id="ARBA00023125"/>
    </source>
</evidence>
<feature type="domain" description="TF-B3" evidence="6">
    <location>
        <begin position="189"/>
        <end position="287"/>
    </location>
</feature>
<evidence type="ECO:0000313" key="8">
    <source>
        <dbReference type="Proteomes" id="UP001324115"/>
    </source>
</evidence>
<dbReference type="Gene3D" id="2.40.330.10">
    <property type="entry name" value="DNA-binding pseudobarrel domain"/>
    <property type="match status" value="2"/>
</dbReference>